<evidence type="ECO:0000256" key="5">
    <source>
        <dbReference type="ARBA" id="ARBA00023040"/>
    </source>
</evidence>
<evidence type="ECO:0000256" key="6">
    <source>
        <dbReference type="ARBA" id="ARBA00023136"/>
    </source>
</evidence>
<feature type="transmembrane region" description="Helical" evidence="10">
    <location>
        <begin position="305"/>
        <end position="325"/>
    </location>
</feature>
<feature type="transmembrane region" description="Helical" evidence="10">
    <location>
        <begin position="74"/>
        <end position="96"/>
    </location>
</feature>
<evidence type="ECO:0000256" key="10">
    <source>
        <dbReference type="SAM" id="Phobius"/>
    </source>
</evidence>
<comment type="similarity">
    <text evidence="9">Belongs to the G-protein coupled receptor 1 family.</text>
</comment>
<dbReference type="PROSITE" id="PS50262">
    <property type="entry name" value="G_PROTEIN_RECEP_F1_2"/>
    <property type="match status" value="1"/>
</dbReference>
<protein>
    <recommendedName>
        <fullName evidence="11">G-protein coupled receptors family 1 profile domain-containing protein</fullName>
    </recommendedName>
</protein>
<dbReference type="InterPro" id="IPR000276">
    <property type="entry name" value="GPCR_Rhodpsn"/>
</dbReference>
<evidence type="ECO:0000256" key="8">
    <source>
        <dbReference type="ARBA" id="ARBA00023224"/>
    </source>
</evidence>
<dbReference type="EMBL" id="KQ420172">
    <property type="protein sequence ID" value="KOF81046.1"/>
    <property type="molecule type" value="Genomic_DNA"/>
</dbReference>
<evidence type="ECO:0000256" key="4">
    <source>
        <dbReference type="ARBA" id="ARBA00022989"/>
    </source>
</evidence>
<sequence>MHHFRATNGTIYDASVEFIPSNCTKDPMSMPRIGIYVAVSWHLILGLFTMLTNGTILAVAIFMNKSNLQPSHFFIINLALTDFCGVFFLTLFHIWRLLTPHTDIGLCGILFLSTSLFTATSVWSIAVISLDRYRLIVKYHTYRETMTPMRCKMAIGFVWAVSSLVGFVSFIITFSSSHITCIAGHPMLQVTDRRYVFVLSAALYFNIGFLLPTVIIVQHYFSIMKFAWKREKRFVSSFKRSSLSLFQKDRNTRSLMMSLRYLKTARILSLLVLCYVICFFPYFLQQFLWGLRVWNPWCPPLLLEVITRSLLISNALFNPFFYGFLDRYFQQQWQEYICNHLPVYLQRIMPGYYSCYSREVAQDMSDLYKDQESTSCAHYQSRICKHPEEETITESSNCGRINELYFMPDDVM</sequence>
<feature type="transmembrane region" description="Helical" evidence="10">
    <location>
        <begin position="195"/>
        <end position="223"/>
    </location>
</feature>
<feature type="domain" description="G-protein coupled receptors family 1 profile" evidence="11">
    <location>
        <begin position="54"/>
        <end position="322"/>
    </location>
</feature>
<feature type="transmembrane region" description="Helical" evidence="10">
    <location>
        <begin position="151"/>
        <end position="175"/>
    </location>
</feature>
<dbReference type="PANTHER" id="PTHR24249">
    <property type="entry name" value="HISTAMINE RECEPTOR-RELATED G-PROTEIN COUPLED RECEPTOR"/>
    <property type="match status" value="1"/>
</dbReference>
<feature type="transmembrane region" description="Helical" evidence="10">
    <location>
        <begin position="35"/>
        <end position="62"/>
    </location>
</feature>
<dbReference type="GO" id="GO:0004930">
    <property type="term" value="F:G protein-coupled receptor activity"/>
    <property type="evidence" value="ECO:0007669"/>
    <property type="project" value="UniProtKB-KW"/>
</dbReference>
<proteinExistence type="inferred from homology"/>
<evidence type="ECO:0000256" key="2">
    <source>
        <dbReference type="ARBA" id="ARBA00022475"/>
    </source>
</evidence>
<evidence type="ECO:0000256" key="7">
    <source>
        <dbReference type="ARBA" id="ARBA00023170"/>
    </source>
</evidence>
<dbReference type="GO" id="GO:0005886">
    <property type="term" value="C:plasma membrane"/>
    <property type="evidence" value="ECO:0007669"/>
    <property type="project" value="UniProtKB-SubCell"/>
</dbReference>
<dbReference type="SUPFAM" id="SSF81321">
    <property type="entry name" value="Family A G protein-coupled receptor-like"/>
    <property type="match status" value="1"/>
</dbReference>
<dbReference type="Gene3D" id="1.20.1070.10">
    <property type="entry name" value="Rhodopsin 7-helix transmembrane proteins"/>
    <property type="match status" value="1"/>
</dbReference>
<feature type="transmembrane region" description="Helical" evidence="10">
    <location>
        <begin position="265"/>
        <end position="285"/>
    </location>
</feature>
<keyword evidence="2" id="KW-1003">Cell membrane</keyword>
<keyword evidence="4 10" id="KW-1133">Transmembrane helix</keyword>
<comment type="subcellular location">
    <subcellularLocation>
        <location evidence="1">Cell membrane</location>
        <topology evidence="1">Multi-pass membrane protein</topology>
    </subcellularLocation>
</comment>
<dbReference type="AlphaFoldDB" id="A0A0L8GVG2"/>
<feature type="transmembrane region" description="Helical" evidence="10">
    <location>
        <begin position="108"/>
        <end position="130"/>
    </location>
</feature>
<dbReference type="InterPro" id="IPR017452">
    <property type="entry name" value="GPCR_Rhodpsn_7TM"/>
</dbReference>
<keyword evidence="8 9" id="KW-0807">Transducer</keyword>
<gene>
    <name evidence="12" type="ORF">OCBIM_22027062mg</name>
</gene>
<dbReference type="STRING" id="37653.A0A0L8GVG2"/>
<dbReference type="PANTHER" id="PTHR24249:SF372">
    <property type="entry name" value="G-PROTEIN COUPLED RECEPTORS FAMILY 1 PROFILE DOMAIN-CONTAINING PROTEIN"/>
    <property type="match status" value="1"/>
</dbReference>
<dbReference type="InterPro" id="IPR050569">
    <property type="entry name" value="TAAR"/>
</dbReference>
<dbReference type="KEGG" id="obi:106874438"/>
<accession>A0A0L8GVG2</accession>
<keyword evidence="7 9" id="KW-0675">Receptor</keyword>
<dbReference type="OrthoDB" id="6147321at2759"/>
<reference evidence="12" key="1">
    <citation type="submission" date="2015-07" db="EMBL/GenBank/DDBJ databases">
        <title>MeaNS - Measles Nucleotide Surveillance Program.</title>
        <authorList>
            <person name="Tran T."/>
            <person name="Druce J."/>
        </authorList>
    </citation>
    <scope>NUCLEOTIDE SEQUENCE</scope>
    <source>
        <strain evidence="12">UCB-OBI-ISO-001</strain>
        <tissue evidence="12">Gonad</tissue>
    </source>
</reference>
<dbReference type="PROSITE" id="PS00237">
    <property type="entry name" value="G_PROTEIN_RECEP_F1_1"/>
    <property type="match status" value="1"/>
</dbReference>
<dbReference type="PRINTS" id="PR00237">
    <property type="entry name" value="GPCRRHODOPSN"/>
</dbReference>
<evidence type="ECO:0000256" key="3">
    <source>
        <dbReference type="ARBA" id="ARBA00022692"/>
    </source>
</evidence>
<dbReference type="CDD" id="cd00637">
    <property type="entry name" value="7tm_classA_rhodopsin-like"/>
    <property type="match status" value="1"/>
</dbReference>
<evidence type="ECO:0000259" key="11">
    <source>
        <dbReference type="PROSITE" id="PS50262"/>
    </source>
</evidence>
<keyword evidence="6 10" id="KW-0472">Membrane</keyword>
<keyword evidence="3 9" id="KW-0812">Transmembrane</keyword>
<organism evidence="12">
    <name type="scientific">Octopus bimaculoides</name>
    <name type="common">California two-spotted octopus</name>
    <dbReference type="NCBI Taxonomy" id="37653"/>
    <lineage>
        <taxon>Eukaryota</taxon>
        <taxon>Metazoa</taxon>
        <taxon>Spiralia</taxon>
        <taxon>Lophotrochozoa</taxon>
        <taxon>Mollusca</taxon>
        <taxon>Cephalopoda</taxon>
        <taxon>Coleoidea</taxon>
        <taxon>Octopodiformes</taxon>
        <taxon>Octopoda</taxon>
        <taxon>Incirrata</taxon>
        <taxon>Octopodidae</taxon>
        <taxon>Octopus</taxon>
    </lineage>
</organism>
<evidence type="ECO:0000256" key="9">
    <source>
        <dbReference type="RuleBase" id="RU000688"/>
    </source>
</evidence>
<evidence type="ECO:0000256" key="1">
    <source>
        <dbReference type="ARBA" id="ARBA00004651"/>
    </source>
</evidence>
<name>A0A0L8GVG2_OCTBM</name>
<keyword evidence="5 9" id="KW-0297">G-protein coupled receptor</keyword>
<dbReference type="Pfam" id="PF00001">
    <property type="entry name" value="7tm_1"/>
    <property type="match status" value="1"/>
</dbReference>
<evidence type="ECO:0000313" key="12">
    <source>
        <dbReference type="EMBL" id="KOF81046.1"/>
    </source>
</evidence>